<gene>
    <name evidence="1" type="ORF">BV898_17191</name>
</gene>
<dbReference type="EMBL" id="MTYJ01000284">
    <property type="protein sequence ID" value="OWA52748.1"/>
    <property type="molecule type" value="Genomic_DNA"/>
</dbReference>
<organism evidence="1 2">
    <name type="scientific">Hypsibius exemplaris</name>
    <name type="common">Freshwater tardigrade</name>
    <dbReference type="NCBI Taxonomy" id="2072580"/>
    <lineage>
        <taxon>Eukaryota</taxon>
        <taxon>Metazoa</taxon>
        <taxon>Ecdysozoa</taxon>
        <taxon>Tardigrada</taxon>
        <taxon>Eutardigrada</taxon>
        <taxon>Parachela</taxon>
        <taxon>Hypsibioidea</taxon>
        <taxon>Hypsibiidae</taxon>
        <taxon>Hypsibius</taxon>
    </lineage>
</organism>
<comment type="caution">
    <text evidence="1">The sequence shown here is derived from an EMBL/GenBank/DDBJ whole genome shotgun (WGS) entry which is preliminary data.</text>
</comment>
<keyword evidence="2" id="KW-1185">Reference proteome</keyword>
<accession>A0A9X6NH91</accession>
<protein>
    <submittedName>
        <fullName evidence="1">Uncharacterized protein</fullName>
    </submittedName>
</protein>
<evidence type="ECO:0000313" key="2">
    <source>
        <dbReference type="Proteomes" id="UP000192578"/>
    </source>
</evidence>
<sequence>MPSSSLAWRSTGRFVDASAAPSSPAASSWTFTPPPHSLVCCPVVKVILIVLCKIYTAANESQHLAFPWIVSGVAVLFPANPSSRAAGHNTATLLIRGVTDSESHRPVPRRDWKISFK</sequence>
<name>A0A9X6NH91_HYPEX</name>
<proteinExistence type="predicted"/>
<reference evidence="2" key="1">
    <citation type="submission" date="2017-01" db="EMBL/GenBank/DDBJ databases">
        <title>Comparative genomics of anhydrobiosis in the tardigrade Hypsibius dujardini.</title>
        <authorList>
            <person name="Yoshida Y."/>
            <person name="Koutsovoulos G."/>
            <person name="Laetsch D."/>
            <person name="Stevens L."/>
            <person name="Kumar S."/>
            <person name="Horikawa D."/>
            <person name="Ishino K."/>
            <person name="Komine S."/>
            <person name="Tomita M."/>
            <person name="Blaxter M."/>
            <person name="Arakawa K."/>
        </authorList>
    </citation>
    <scope>NUCLEOTIDE SEQUENCE [LARGE SCALE GENOMIC DNA]</scope>
    <source>
        <strain evidence="2">Z151</strain>
    </source>
</reference>
<dbReference type="AlphaFoldDB" id="A0A9X6NH91"/>
<dbReference type="Proteomes" id="UP000192578">
    <property type="component" value="Unassembled WGS sequence"/>
</dbReference>
<evidence type="ECO:0000313" key="1">
    <source>
        <dbReference type="EMBL" id="OWA52748.1"/>
    </source>
</evidence>